<keyword evidence="3" id="KW-1185">Reference proteome</keyword>
<evidence type="ECO:0000256" key="1">
    <source>
        <dbReference type="SAM" id="MobiDB-lite"/>
    </source>
</evidence>
<proteinExistence type="predicted"/>
<dbReference type="Proteomes" id="UP000657918">
    <property type="component" value="Unassembled WGS sequence"/>
</dbReference>
<dbReference type="AlphaFoldDB" id="A0A835JZH7"/>
<feature type="compositionally biased region" description="Basic and acidic residues" evidence="1">
    <location>
        <begin position="128"/>
        <end position="140"/>
    </location>
</feature>
<reference evidence="2 3" key="1">
    <citation type="submission" date="2020-10" db="EMBL/GenBank/DDBJ databases">
        <title>Plant Genome Project.</title>
        <authorList>
            <person name="Zhang R.-G."/>
        </authorList>
    </citation>
    <scope>NUCLEOTIDE SEQUENCE [LARGE SCALE GENOMIC DNA]</scope>
    <source>
        <strain evidence="2">FAFU-HL-1</strain>
        <tissue evidence="2">Leaf</tissue>
    </source>
</reference>
<accession>A0A835JZH7</accession>
<organism evidence="2 3">
    <name type="scientific">Salix dunnii</name>
    <dbReference type="NCBI Taxonomy" id="1413687"/>
    <lineage>
        <taxon>Eukaryota</taxon>
        <taxon>Viridiplantae</taxon>
        <taxon>Streptophyta</taxon>
        <taxon>Embryophyta</taxon>
        <taxon>Tracheophyta</taxon>
        <taxon>Spermatophyta</taxon>
        <taxon>Magnoliopsida</taxon>
        <taxon>eudicotyledons</taxon>
        <taxon>Gunneridae</taxon>
        <taxon>Pentapetalae</taxon>
        <taxon>rosids</taxon>
        <taxon>fabids</taxon>
        <taxon>Malpighiales</taxon>
        <taxon>Salicaceae</taxon>
        <taxon>Saliceae</taxon>
        <taxon>Salix</taxon>
    </lineage>
</organism>
<protein>
    <submittedName>
        <fullName evidence="2">Uncharacterized protein</fullName>
    </submittedName>
</protein>
<evidence type="ECO:0000313" key="2">
    <source>
        <dbReference type="EMBL" id="KAF9678654.1"/>
    </source>
</evidence>
<name>A0A835JZH7_9ROSI</name>
<dbReference type="EMBL" id="JADGMS010000007">
    <property type="protein sequence ID" value="KAF9678654.1"/>
    <property type="molecule type" value="Genomic_DNA"/>
</dbReference>
<comment type="caution">
    <text evidence="2">The sequence shown here is derived from an EMBL/GenBank/DDBJ whole genome shotgun (WGS) entry which is preliminary data.</text>
</comment>
<sequence>MANQDASNAFNGNLKKALAGHKRINLEEKGTKCGFRYLVLPCYAAYVILVYRAPQEKDFKRSDGQGPYRSHLKSCCACDSKKQIACLDSIEFWTRDRDRKLKIFPDSEHPFVREMQPRARRAMIRAQKKVDQQKQGGNDKRKARREKLKHN</sequence>
<gene>
    <name evidence="2" type="ORF">SADUNF_Sadunf07G0057200</name>
</gene>
<dbReference type="OrthoDB" id="274622at2759"/>
<feature type="region of interest" description="Disordered" evidence="1">
    <location>
        <begin position="123"/>
        <end position="151"/>
    </location>
</feature>
<evidence type="ECO:0000313" key="3">
    <source>
        <dbReference type="Proteomes" id="UP000657918"/>
    </source>
</evidence>
<feature type="compositionally biased region" description="Basic residues" evidence="1">
    <location>
        <begin position="141"/>
        <end position="151"/>
    </location>
</feature>